<evidence type="ECO:0000256" key="1">
    <source>
        <dbReference type="ARBA" id="ARBA00000085"/>
    </source>
</evidence>
<keyword evidence="8" id="KW-0547">Nucleotide-binding</keyword>
<dbReference type="EMBL" id="JAGYPJ010000001">
    <property type="protein sequence ID" value="MBS4201095.1"/>
    <property type="molecule type" value="Genomic_DNA"/>
</dbReference>
<evidence type="ECO:0000313" key="18">
    <source>
        <dbReference type="Proteomes" id="UP000682713"/>
    </source>
</evidence>
<dbReference type="Pfam" id="PF00672">
    <property type="entry name" value="HAMP"/>
    <property type="match status" value="1"/>
</dbReference>
<dbReference type="AlphaFoldDB" id="A0A942YMV7"/>
<evidence type="ECO:0000256" key="4">
    <source>
        <dbReference type="ARBA" id="ARBA00022475"/>
    </source>
</evidence>
<sequence>MKLRNKINLYTSVLFVILLVIMNILGYFVFSHLIINSELKRVRIETEMTVAGLNESLQTIPAEDLLRAYVPVDGMIRIIFPQKPSLPTVTSSASEQDLGKLDKVFYKGEKSAKLTFNNKTYAFVSVPIIWMDGDVANLQVTSSIQPSVDNLNILKVVLLFVTLIATISVTISSRILSQLITNPITSMIEIMTEIRRSGQFKRVDLNRKSKDELVEMGETFNHMIDLLETNFEKQEQFVSNASHELKTPLTIIESYASLLRRRGQQESDIFIESVEAIQSESVRMRELTEQLLFMAKHNEHWNIKKSRVNLFDIVLQSIKSFQNAYQREIELNRVENLWIYTDEQKLKQLLFIILDNARKYSEDLISVVLGKENNQLYIQIIDRGIGIPETDQNKIFDRFYRVDKARNRKQGGTGLGLPIAKEIADAIGAKINLSSVEKIGTTVTIYLPIDEKSD</sequence>
<evidence type="ECO:0000259" key="15">
    <source>
        <dbReference type="PROSITE" id="PS50109"/>
    </source>
</evidence>
<protein>
    <recommendedName>
        <fullName evidence="3">histidine kinase</fullName>
        <ecNumber evidence="3">2.7.13.3</ecNumber>
    </recommendedName>
</protein>
<dbReference type="Proteomes" id="UP000682713">
    <property type="component" value="Unassembled WGS sequence"/>
</dbReference>
<keyword evidence="6" id="KW-0808">Transferase</keyword>
<dbReference type="Gene3D" id="3.30.565.10">
    <property type="entry name" value="Histidine kinase-like ATPase, C-terminal domain"/>
    <property type="match status" value="1"/>
</dbReference>
<evidence type="ECO:0000256" key="10">
    <source>
        <dbReference type="ARBA" id="ARBA00022840"/>
    </source>
</evidence>
<keyword evidence="4" id="KW-1003">Cell membrane</keyword>
<dbReference type="GO" id="GO:0000155">
    <property type="term" value="F:phosphorelay sensor kinase activity"/>
    <property type="evidence" value="ECO:0007669"/>
    <property type="project" value="InterPro"/>
</dbReference>
<dbReference type="PROSITE" id="PS50109">
    <property type="entry name" value="HIS_KIN"/>
    <property type="match status" value="1"/>
</dbReference>
<evidence type="ECO:0000256" key="5">
    <source>
        <dbReference type="ARBA" id="ARBA00022553"/>
    </source>
</evidence>
<dbReference type="PANTHER" id="PTHR45436">
    <property type="entry name" value="SENSOR HISTIDINE KINASE YKOH"/>
    <property type="match status" value="1"/>
</dbReference>
<evidence type="ECO:0000256" key="13">
    <source>
        <dbReference type="ARBA" id="ARBA00023136"/>
    </source>
</evidence>
<evidence type="ECO:0000256" key="2">
    <source>
        <dbReference type="ARBA" id="ARBA00004651"/>
    </source>
</evidence>
<evidence type="ECO:0000256" key="3">
    <source>
        <dbReference type="ARBA" id="ARBA00012438"/>
    </source>
</evidence>
<dbReference type="FunFam" id="3.30.565.10:FF:000006">
    <property type="entry name" value="Sensor histidine kinase WalK"/>
    <property type="match status" value="1"/>
</dbReference>
<dbReference type="CDD" id="cd00075">
    <property type="entry name" value="HATPase"/>
    <property type="match status" value="1"/>
</dbReference>
<gene>
    <name evidence="17" type="ORF">KHA93_15760</name>
</gene>
<keyword evidence="13 14" id="KW-0472">Membrane</keyword>
<reference evidence="17 18" key="1">
    <citation type="submission" date="2021-05" db="EMBL/GenBank/DDBJ databases">
        <title>Novel Bacillus species.</title>
        <authorList>
            <person name="Liu G."/>
        </authorList>
    </citation>
    <scope>NUCLEOTIDE SEQUENCE [LARGE SCALE GENOMIC DNA]</scope>
    <source>
        <strain evidence="17 18">FJAT-49732</strain>
    </source>
</reference>
<dbReference type="InterPro" id="IPR050428">
    <property type="entry name" value="TCS_sensor_his_kinase"/>
</dbReference>
<comment type="caution">
    <text evidence="17">The sequence shown here is derived from an EMBL/GenBank/DDBJ whole genome shotgun (WGS) entry which is preliminary data.</text>
</comment>
<evidence type="ECO:0000313" key="17">
    <source>
        <dbReference type="EMBL" id="MBS4201095.1"/>
    </source>
</evidence>
<dbReference type="PROSITE" id="PS50885">
    <property type="entry name" value="HAMP"/>
    <property type="match status" value="1"/>
</dbReference>
<evidence type="ECO:0000259" key="16">
    <source>
        <dbReference type="PROSITE" id="PS50885"/>
    </source>
</evidence>
<proteinExistence type="predicted"/>
<dbReference type="SUPFAM" id="SSF55874">
    <property type="entry name" value="ATPase domain of HSP90 chaperone/DNA topoisomerase II/histidine kinase"/>
    <property type="match status" value="1"/>
</dbReference>
<dbReference type="Pfam" id="PF02518">
    <property type="entry name" value="HATPase_c"/>
    <property type="match status" value="1"/>
</dbReference>
<evidence type="ECO:0000256" key="11">
    <source>
        <dbReference type="ARBA" id="ARBA00022989"/>
    </source>
</evidence>
<dbReference type="CDD" id="cd06225">
    <property type="entry name" value="HAMP"/>
    <property type="match status" value="1"/>
</dbReference>
<keyword evidence="12" id="KW-0902">Two-component regulatory system</keyword>
<dbReference type="SMART" id="SM00387">
    <property type="entry name" value="HATPase_c"/>
    <property type="match status" value="1"/>
</dbReference>
<accession>A0A942YMV7</accession>
<keyword evidence="5" id="KW-0597">Phosphoprotein</keyword>
<evidence type="ECO:0000256" key="14">
    <source>
        <dbReference type="SAM" id="Phobius"/>
    </source>
</evidence>
<evidence type="ECO:0000256" key="12">
    <source>
        <dbReference type="ARBA" id="ARBA00023012"/>
    </source>
</evidence>
<dbReference type="InterPro" id="IPR003661">
    <property type="entry name" value="HisK_dim/P_dom"/>
</dbReference>
<dbReference type="InterPro" id="IPR005467">
    <property type="entry name" value="His_kinase_dom"/>
</dbReference>
<dbReference type="RefSeq" id="WP_213111610.1">
    <property type="nucleotide sequence ID" value="NZ_JAGYPJ010000001.1"/>
</dbReference>
<dbReference type="PANTHER" id="PTHR45436:SF5">
    <property type="entry name" value="SENSOR HISTIDINE KINASE TRCS"/>
    <property type="match status" value="1"/>
</dbReference>
<dbReference type="InterPro" id="IPR036890">
    <property type="entry name" value="HATPase_C_sf"/>
</dbReference>
<dbReference type="InterPro" id="IPR003594">
    <property type="entry name" value="HATPase_dom"/>
</dbReference>
<dbReference type="PRINTS" id="PR00344">
    <property type="entry name" value="BCTRLSENSOR"/>
</dbReference>
<dbReference type="SMART" id="SM00388">
    <property type="entry name" value="HisKA"/>
    <property type="match status" value="1"/>
</dbReference>
<keyword evidence="9 17" id="KW-0418">Kinase</keyword>
<dbReference type="Gene3D" id="6.10.340.10">
    <property type="match status" value="1"/>
</dbReference>
<feature type="domain" description="Histidine kinase" evidence="15">
    <location>
        <begin position="240"/>
        <end position="451"/>
    </location>
</feature>
<dbReference type="InterPro" id="IPR003660">
    <property type="entry name" value="HAMP_dom"/>
</dbReference>
<dbReference type="Gene3D" id="1.10.287.130">
    <property type="match status" value="1"/>
</dbReference>
<dbReference type="InterPro" id="IPR036097">
    <property type="entry name" value="HisK_dim/P_sf"/>
</dbReference>
<dbReference type="GO" id="GO:0005886">
    <property type="term" value="C:plasma membrane"/>
    <property type="evidence" value="ECO:0007669"/>
    <property type="project" value="UniProtKB-SubCell"/>
</dbReference>
<evidence type="ECO:0000256" key="9">
    <source>
        <dbReference type="ARBA" id="ARBA00022777"/>
    </source>
</evidence>
<name>A0A942YMV7_9BACI</name>
<organism evidence="17 18">
    <name type="scientific">Lederbergia citrisecunda</name>
    <dbReference type="NCBI Taxonomy" id="2833583"/>
    <lineage>
        <taxon>Bacteria</taxon>
        <taxon>Bacillati</taxon>
        <taxon>Bacillota</taxon>
        <taxon>Bacilli</taxon>
        <taxon>Bacillales</taxon>
        <taxon>Bacillaceae</taxon>
        <taxon>Lederbergia</taxon>
    </lineage>
</organism>
<dbReference type="FunFam" id="1.10.287.130:FF:000001">
    <property type="entry name" value="Two-component sensor histidine kinase"/>
    <property type="match status" value="1"/>
</dbReference>
<dbReference type="Pfam" id="PF00512">
    <property type="entry name" value="HisKA"/>
    <property type="match status" value="1"/>
</dbReference>
<feature type="domain" description="HAMP" evidence="16">
    <location>
        <begin position="178"/>
        <end position="232"/>
    </location>
</feature>
<keyword evidence="11 14" id="KW-1133">Transmembrane helix</keyword>
<dbReference type="InterPro" id="IPR004358">
    <property type="entry name" value="Sig_transdc_His_kin-like_C"/>
</dbReference>
<comment type="catalytic activity">
    <reaction evidence="1">
        <text>ATP + protein L-histidine = ADP + protein N-phospho-L-histidine.</text>
        <dbReference type="EC" id="2.7.13.3"/>
    </reaction>
</comment>
<keyword evidence="18" id="KW-1185">Reference proteome</keyword>
<keyword evidence="10" id="KW-0067">ATP-binding</keyword>
<feature type="transmembrane region" description="Helical" evidence="14">
    <location>
        <begin position="12"/>
        <end position="35"/>
    </location>
</feature>
<dbReference type="SUPFAM" id="SSF47384">
    <property type="entry name" value="Homodimeric domain of signal transducing histidine kinase"/>
    <property type="match status" value="1"/>
</dbReference>
<dbReference type="CDD" id="cd00082">
    <property type="entry name" value="HisKA"/>
    <property type="match status" value="1"/>
</dbReference>
<dbReference type="EC" id="2.7.13.3" evidence="3"/>
<evidence type="ECO:0000256" key="8">
    <source>
        <dbReference type="ARBA" id="ARBA00022741"/>
    </source>
</evidence>
<evidence type="ECO:0000256" key="6">
    <source>
        <dbReference type="ARBA" id="ARBA00022679"/>
    </source>
</evidence>
<comment type="subcellular location">
    <subcellularLocation>
        <location evidence="2">Cell membrane</location>
        <topology evidence="2">Multi-pass membrane protein</topology>
    </subcellularLocation>
</comment>
<evidence type="ECO:0000256" key="7">
    <source>
        <dbReference type="ARBA" id="ARBA00022692"/>
    </source>
</evidence>
<dbReference type="GO" id="GO:0005524">
    <property type="term" value="F:ATP binding"/>
    <property type="evidence" value="ECO:0007669"/>
    <property type="project" value="UniProtKB-KW"/>
</dbReference>
<keyword evidence="7 14" id="KW-0812">Transmembrane</keyword>